<dbReference type="NCBIfam" id="TIGR00639">
    <property type="entry name" value="PurN"/>
    <property type="match status" value="1"/>
</dbReference>
<protein>
    <recommendedName>
        <fullName evidence="2">phosphoribosylglycinamide formyltransferase 1</fullName>
        <ecNumber evidence="2">2.1.2.2</ecNumber>
    </recommendedName>
</protein>
<evidence type="ECO:0000313" key="6">
    <source>
        <dbReference type="EMBL" id="VAX39723.1"/>
    </source>
</evidence>
<dbReference type="CDD" id="cd08645">
    <property type="entry name" value="FMT_core_GART"/>
    <property type="match status" value="1"/>
</dbReference>
<dbReference type="PANTHER" id="PTHR43369">
    <property type="entry name" value="PHOSPHORIBOSYLGLYCINAMIDE FORMYLTRANSFERASE"/>
    <property type="match status" value="1"/>
</dbReference>
<dbReference type="EMBL" id="UOGL01000361">
    <property type="protein sequence ID" value="VAX39723.1"/>
    <property type="molecule type" value="Genomic_DNA"/>
</dbReference>
<keyword evidence="3 6" id="KW-0808">Transferase</keyword>
<evidence type="ECO:0000256" key="4">
    <source>
        <dbReference type="ARBA" id="ARBA00022755"/>
    </source>
</evidence>
<evidence type="ECO:0000256" key="2">
    <source>
        <dbReference type="ARBA" id="ARBA00012254"/>
    </source>
</evidence>
<dbReference type="InterPro" id="IPR002376">
    <property type="entry name" value="Formyl_transf_N"/>
</dbReference>
<dbReference type="InterPro" id="IPR036477">
    <property type="entry name" value="Formyl_transf_N_sf"/>
</dbReference>
<dbReference type="Pfam" id="PF00551">
    <property type="entry name" value="Formyl_trans_N"/>
    <property type="match status" value="1"/>
</dbReference>
<dbReference type="GO" id="GO:0004644">
    <property type="term" value="F:phosphoribosylglycinamide formyltransferase activity"/>
    <property type="evidence" value="ECO:0007669"/>
    <property type="project" value="UniProtKB-EC"/>
</dbReference>
<dbReference type="AlphaFoldDB" id="A0A3B1DS65"/>
<dbReference type="Gene3D" id="3.40.50.170">
    <property type="entry name" value="Formyl transferase, N-terminal domain"/>
    <property type="match status" value="1"/>
</dbReference>
<dbReference type="GO" id="GO:0006189">
    <property type="term" value="P:'de novo' IMP biosynthetic process"/>
    <property type="evidence" value="ECO:0007669"/>
    <property type="project" value="InterPro"/>
</dbReference>
<proteinExistence type="inferred from homology"/>
<keyword evidence="4" id="KW-0658">Purine biosynthesis</keyword>
<organism evidence="6">
    <name type="scientific">hydrothermal vent metagenome</name>
    <dbReference type="NCBI Taxonomy" id="652676"/>
    <lineage>
        <taxon>unclassified sequences</taxon>
        <taxon>metagenomes</taxon>
        <taxon>ecological metagenomes</taxon>
    </lineage>
</organism>
<evidence type="ECO:0000256" key="3">
    <source>
        <dbReference type="ARBA" id="ARBA00022679"/>
    </source>
</evidence>
<gene>
    <name evidence="6" type="ORF">MNBD_PLANCTO02-2554</name>
</gene>
<dbReference type="SUPFAM" id="SSF53328">
    <property type="entry name" value="Formyltransferase"/>
    <property type="match status" value="1"/>
</dbReference>
<dbReference type="PANTHER" id="PTHR43369:SF2">
    <property type="entry name" value="PHOSPHORIBOSYLGLYCINAMIDE FORMYLTRANSFERASE"/>
    <property type="match status" value="1"/>
</dbReference>
<dbReference type="EC" id="2.1.2.2" evidence="2"/>
<evidence type="ECO:0000256" key="1">
    <source>
        <dbReference type="ARBA" id="ARBA00005054"/>
    </source>
</evidence>
<sequence length="219" mass="23746">MSLVSPIPKALQRPIRLGVLISGGGTTLVNFVEKIASGELNAEIGIVIASKADCSGIERAKEAGIPCEVVSRGAYLNVEEFSNALFTHLKNAQVDLVTLAGFLSLIQIPEDFQYRVMNIHPSLIPSFCGKGFFGHKVHEAVIDRGVKVTGCTVHFADNRYDHGPIILQKPVAVREDDTPDRLASHVFEAECIAYPQAISLYASGKISVDHHRVSIATEK</sequence>
<evidence type="ECO:0000259" key="5">
    <source>
        <dbReference type="Pfam" id="PF00551"/>
    </source>
</evidence>
<comment type="pathway">
    <text evidence="1">Purine metabolism; IMP biosynthesis via de novo pathway; N(2)-formyl-N(1)-(5-phospho-D-ribosyl)glycinamide from N(1)-(5-phospho-D-ribosyl)glycinamide (10-formyl THF route): step 1/1.</text>
</comment>
<reference evidence="6" key="1">
    <citation type="submission" date="2018-06" db="EMBL/GenBank/DDBJ databases">
        <authorList>
            <person name="Zhirakovskaya E."/>
        </authorList>
    </citation>
    <scope>NUCLEOTIDE SEQUENCE</scope>
</reference>
<dbReference type="GO" id="GO:0005829">
    <property type="term" value="C:cytosol"/>
    <property type="evidence" value="ECO:0007669"/>
    <property type="project" value="TreeGrafter"/>
</dbReference>
<feature type="domain" description="Formyl transferase N-terminal" evidence="5">
    <location>
        <begin position="16"/>
        <end position="198"/>
    </location>
</feature>
<dbReference type="InterPro" id="IPR004607">
    <property type="entry name" value="GART"/>
</dbReference>
<dbReference type="HAMAP" id="MF_01930">
    <property type="entry name" value="PurN"/>
    <property type="match status" value="1"/>
</dbReference>
<accession>A0A3B1DS65</accession>
<name>A0A3B1DS65_9ZZZZ</name>